<keyword evidence="5" id="KW-0131">Cell cycle</keyword>
<keyword evidence="1" id="KW-1003">Cell membrane</keyword>
<dbReference type="PANTHER" id="PTHR37820:SF1">
    <property type="entry name" value="CELL DIVISION PROTEIN FTSQ"/>
    <property type="match status" value="1"/>
</dbReference>
<keyword evidence="11" id="KW-1185">Reference proteome</keyword>
<accession>A0A261EY25</accession>
<dbReference type="GO" id="GO:0051301">
    <property type="term" value="P:cell division"/>
    <property type="evidence" value="ECO:0007669"/>
    <property type="project" value="UniProtKB-KW"/>
</dbReference>
<dbReference type="Proteomes" id="UP000216725">
    <property type="component" value="Unassembled WGS sequence"/>
</dbReference>
<keyword evidence="3 7" id="KW-0812">Transmembrane</keyword>
<evidence type="ECO:0000256" key="5">
    <source>
        <dbReference type="ARBA" id="ARBA00023306"/>
    </source>
</evidence>
<dbReference type="Gene3D" id="3.10.20.310">
    <property type="entry name" value="membrane protein fhac"/>
    <property type="match status" value="1"/>
</dbReference>
<dbReference type="InterPro" id="IPR005548">
    <property type="entry name" value="Cell_div_FtsQ/DivIB_C"/>
</dbReference>
<dbReference type="PANTHER" id="PTHR37820">
    <property type="entry name" value="CELL DIVISION PROTEIN DIVIB"/>
    <property type="match status" value="1"/>
</dbReference>
<evidence type="ECO:0000256" key="4">
    <source>
        <dbReference type="ARBA" id="ARBA00022989"/>
    </source>
</evidence>
<feature type="domain" description="POTRA" evidence="9">
    <location>
        <begin position="196"/>
        <end position="256"/>
    </location>
</feature>
<evidence type="ECO:0000313" key="11">
    <source>
        <dbReference type="Proteomes" id="UP000216725"/>
    </source>
</evidence>
<proteinExistence type="predicted"/>
<evidence type="ECO:0000259" key="9">
    <source>
        <dbReference type="Pfam" id="PF08478"/>
    </source>
</evidence>
<dbReference type="EMBL" id="MWWR01000006">
    <property type="protein sequence ID" value="OZG51770.1"/>
    <property type="molecule type" value="Genomic_DNA"/>
</dbReference>
<dbReference type="RefSeq" id="WP_094660675.1">
    <property type="nucleotide sequence ID" value="NZ_MWWR01000006.1"/>
</dbReference>
<feature type="transmembrane region" description="Helical" evidence="7">
    <location>
        <begin position="164"/>
        <end position="187"/>
    </location>
</feature>
<comment type="caution">
    <text evidence="10">The sequence shown here is derived from an EMBL/GenBank/DDBJ whole genome shotgun (WGS) entry which is preliminary data.</text>
</comment>
<feature type="compositionally biased region" description="Low complexity" evidence="6">
    <location>
        <begin position="42"/>
        <end position="60"/>
    </location>
</feature>
<evidence type="ECO:0000256" key="3">
    <source>
        <dbReference type="ARBA" id="ARBA00022692"/>
    </source>
</evidence>
<feature type="domain" description="Cell division protein FtsQ/DivIB C-terminal" evidence="8">
    <location>
        <begin position="272"/>
        <end position="372"/>
    </location>
</feature>
<evidence type="ECO:0000256" key="7">
    <source>
        <dbReference type="SAM" id="Phobius"/>
    </source>
</evidence>
<dbReference type="Pfam" id="PF08478">
    <property type="entry name" value="POTRA_1"/>
    <property type="match status" value="1"/>
</dbReference>
<organism evidence="10 11">
    <name type="scientific">Pseudoscardovia radai</name>
    <dbReference type="NCBI Taxonomy" id="987066"/>
    <lineage>
        <taxon>Bacteria</taxon>
        <taxon>Bacillati</taxon>
        <taxon>Actinomycetota</taxon>
        <taxon>Actinomycetes</taxon>
        <taxon>Bifidobacteriales</taxon>
        <taxon>Bifidobacteriaceae</taxon>
        <taxon>Pseudoscardovia</taxon>
    </lineage>
</organism>
<name>A0A261EY25_9BIFI</name>
<feature type="region of interest" description="Disordered" evidence="6">
    <location>
        <begin position="1"/>
        <end position="98"/>
    </location>
</feature>
<evidence type="ECO:0000313" key="10">
    <source>
        <dbReference type="EMBL" id="OZG51770.1"/>
    </source>
</evidence>
<keyword evidence="7" id="KW-0472">Membrane</keyword>
<evidence type="ECO:0000256" key="1">
    <source>
        <dbReference type="ARBA" id="ARBA00022475"/>
    </source>
</evidence>
<dbReference type="Pfam" id="PF03799">
    <property type="entry name" value="FtsQ_DivIB_C"/>
    <property type="match status" value="1"/>
</dbReference>
<sequence length="396" mass="40918">MSRRIVSSGGSGDTPRNGEARRPRSISSSGALDSVRSGASDAPGVSDAPGSAPSSAPSADFRGVSGVSPDASGSGTGEAVAEAAGGGADTPRGMLPDDILVSSRSHQGFVDARSLDPDASVPERLDAPGDGGAGGMLLRPKVVSYPQRRKERTMAMAHRITRRVAVLMLVAVLVVTGGWVLFFSPVFRYDPAQTQLSGLNQWVDQDAVSRIISTDSGSSLFLVHSEKIRAELDDLVGVSDVTVRRTFPHGLTVSLTSAEPAAVLHVTSDDTLVPVTADGERLQTQSAPGAYNGIPRIDVSSADAATNDAAIAEAIKVMGGFTDTLSPRVTSTTAATRDSVTSTIDDGVTVLWGDSEDIDFKVSVVEKILALKDAGDASYASITNINVSSADSPIIK</sequence>
<feature type="compositionally biased region" description="Low complexity" evidence="6">
    <location>
        <begin position="71"/>
        <end position="83"/>
    </location>
</feature>
<dbReference type="InterPro" id="IPR050487">
    <property type="entry name" value="FtsQ_DivIB"/>
</dbReference>
<keyword evidence="4 7" id="KW-1133">Transmembrane helix</keyword>
<protein>
    <submittedName>
        <fullName evidence="10">Cell division protein</fullName>
    </submittedName>
</protein>
<keyword evidence="2 10" id="KW-0132">Cell division</keyword>
<evidence type="ECO:0000256" key="2">
    <source>
        <dbReference type="ARBA" id="ARBA00022618"/>
    </source>
</evidence>
<reference evidence="10 11" key="1">
    <citation type="journal article" date="2017" name="BMC Genomics">
        <title>Comparative genomic and phylogenomic analyses of the Bifidobacteriaceae family.</title>
        <authorList>
            <person name="Lugli G.A."/>
            <person name="Milani C."/>
            <person name="Turroni F."/>
            <person name="Duranti S."/>
            <person name="Mancabelli L."/>
            <person name="Mangifesta M."/>
            <person name="Ferrario C."/>
            <person name="Modesto M."/>
            <person name="Mattarelli P."/>
            <person name="Jiri K."/>
            <person name="van Sinderen D."/>
            <person name="Ventura M."/>
        </authorList>
    </citation>
    <scope>NUCLEOTIDE SEQUENCE [LARGE SCALE GENOMIC DNA]</scope>
    <source>
        <strain evidence="10 11">DSM 24742</strain>
    </source>
</reference>
<evidence type="ECO:0000256" key="6">
    <source>
        <dbReference type="SAM" id="MobiDB-lite"/>
    </source>
</evidence>
<dbReference type="InterPro" id="IPR013685">
    <property type="entry name" value="POTRA_FtsQ_type"/>
</dbReference>
<evidence type="ECO:0000259" key="8">
    <source>
        <dbReference type="Pfam" id="PF03799"/>
    </source>
</evidence>
<dbReference type="AlphaFoldDB" id="A0A261EY25"/>
<gene>
    <name evidence="10" type="ORF">PSRA_0850</name>
</gene>
<dbReference type="GO" id="GO:0005886">
    <property type="term" value="C:plasma membrane"/>
    <property type="evidence" value="ECO:0007669"/>
    <property type="project" value="TreeGrafter"/>
</dbReference>
<dbReference type="OrthoDB" id="3238713at2"/>